<feature type="region of interest" description="Disordered" evidence="1">
    <location>
        <begin position="159"/>
        <end position="187"/>
    </location>
</feature>
<gene>
    <name evidence="2" type="ORF">WN55_07976</name>
</gene>
<evidence type="ECO:0000313" key="3">
    <source>
        <dbReference type="Proteomes" id="UP000076502"/>
    </source>
</evidence>
<reference evidence="2 3" key="1">
    <citation type="submission" date="2015-07" db="EMBL/GenBank/DDBJ databases">
        <title>The genome of Dufourea novaeangliae.</title>
        <authorList>
            <person name="Pan H."/>
            <person name="Kapheim K."/>
        </authorList>
    </citation>
    <scope>NUCLEOTIDE SEQUENCE [LARGE SCALE GENOMIC DNA]</scope>
    <source>
        <strain evidence="2">0120121106</strain>
        <tissue evidence="2">Whole body</tissue>
    </source>
</reference>
<sequence>MTARMAVVDYGIFGGEGRPSNMVSGTHFYAELSRWTLLGVFPAVASKTPTEMDSGMGTEDKCGHGTQQRAAFTARNKGAHRPVGVPESFDFVLGSREKKASEWRGSDGNRGGQERESNGSKKIRGEKTPKLAAAPQSLPPAEHILHRSNSLTWTILHKQEHRKKRQKMDQQQDENSHTNNTTTTDVRGKLRVGVSHTIRIVEQDTCVAMVTKRMISHVMYSSSIQVGLRI</sequence>
<dbReference type="AlphaFoldDB" id="A0A154P4H9"/>
<feature type="compositionally biased region" description="Basic and acidic residues" evidence="1">
    <location>
        <begin position="167"/>
        <end position="176"/>
    </location>
</feature>
<feature type="compositionally biased region" description="Basic and acidic residues" evidence="1">
    <location>
        <begin position="96"/>
        <end position="129"/>
    </location>
</feature>
<protein>
    <submittedName>
        <fullName evidence="2">Uncharacterized protein</fullName>
    </submittedName>
</protein>
<name>A0A154P4H9_DUFNO</name>
<dbReference type="EMBL" id="KQ434811">
    <property type="protein sequence ID" value="KZC06753.1"/>
    <property type="molecule type" value="Genomic_DNA"/>
</dbReference>
<organism evidence="2 3">
    <name type="scientific">Dufourea novaeangliae</name>
    <name type="common">Sweat bee</name>
    <dbReference type="NCBI Taxonomy" id="178035"/>
    <lineage>
        <taxon>Eukaryota</taxon>
        <taxon>Metazoa</taxon>
        <taxon>Ecdysozoa</taxon>
        <taxon>Arthropoda</taxon>
        <taxon>Hexapoda</taxon>
        <taxon>Insecta</taxon>
        <taxon>Pterygota</taxon>
        <taxon>Neoptera</taxon>
        <taxon>Endopterygota</taxon>
        <taxon>Hymenoptera</taxon>
        <taxon>Apocrita</taxon>
        <taxon>Aculeata</taxon>
        <taxon>Apoidea</taxon>
        <taxon>Anthophila</taxon>
        <taxon>Halictidae</taxon>
        <taxon>Rophitinae</taxon>
        <taxon>Dufourea</taxon>
    </lineage>
</organism>
<proteinExistence type="predicted"/>
<keyword evidence="3" id="KW-1185">Reference proteome</keyword>
<dbReference type="Proteomes" id="UP000076502">
    <property type="component" value="Unassembled WGS sequence"/>
</dbReference>
<evidence type="ECO:0000313" key="2">
    <source>
        <dbReference type="EMBL" id="KZC06753.1"/>
    </source>
</evidence>
<evidence type="ECO:0000256" key="1">
    <source>
        <dbReference type="SAM" id="MobiDB-lite"/>
    </source>
</evidence>
<accession>A0A154P4H9</accession>
<feature type="region of interest" description="Disordered" evidence="1">
    <location>
        <begin position="96"/>
        <end position="135"/>
    </location>
</feature>